<sequence>MPGIDRTVAEHQLNINPEAMPVKQRPRKFAPDRQKAISEEVDRLTEAEFISEVKYPQLLPAPENRSASRRHLRL</sequence>
<dbReference type="AlphaFoldDB" id="A0A804HNC7"/>
<evidence type="ECO:0000313" key="2">
    <source>
        <dbReference type="Proteomes" id="UP000012960"/>
    </source>
</evidence>
<reference evidence="1" key="1">
    <citation type="submission" date="2021-05" db="UniProtKB">
        <authorList>
            <consortium name="EnsemblPlants"/>
        </authorList>
    </citation>
    <scope>IDENTIFICATION</scope>
    <source>
        <strain evidence="1">subsp. malaccensis</strain>
    </source>
</reference>
<dbReference type="InParanoid" id="A0A804HNC7"/>
<accession>A0A804HNC7</accession>
<proteinExistence type="predicted"/>
<dbReference type="Gramene" id="Ma00_t04720.1">
    <property type="protein sequence ID" value="Ma00_p04720.1"/>
    <property type="gene ID" value="Ma00_g04720"/>
</dbReference>
<dbReference type="Gene3D" id="3.10.10.10">
    <property type="entry name" value="HIV Type 1 Reverse Transcriptase, subunit A, domain 1"/>
    <property type="match status" value="1"/>
</dbReference>
<evidence type="ECO:0000313" key="1">
    <source>
        <dbReference type="EnsemblPlants" id="Ma00_p04720.1"/>
    </source>
</evidence>
<dbReference type="InterPro" id="IPR043502">
    <property type="entry name" value="DNA/RNA_pol_sf"/>
</dbReference>
<dbReference type="EnsemblPlants" id="Ma00_t04720.1">
    <property type="protein sequence ID" value="Ma00_p04720.1"/>
    <property type="gene ID" value="Ma00_g04720"/>
</dbReference>
<dbReference type="SUPFAM" id="SSF56672">
    <property type="entry name" value="DNA/RNA polymerases"/>
    <property type="match status" value="1"/>
</dbReference>
<organism evidence="1 2">
    <name type="scientific">Musa acuminata subsp. malaccensis</name>
    <name type="common">Wild banana</name>
    <name type="synonym">Musa malaccensis</name>
    <dbReference type="NCBI Taxonomy" id="214687"/>
    <lineage>
        <taxon>Eukaryota</taxon>
        <taxon>Viridiplantae</taxon>
        <taxon>Streptophyta</taxon>
        <taxon>Embryophyta</taxon>
        <taxon>Tracheophyta</taxon>
        <taxon>Spermatophyta</taxon>
        <taxon>Magnoliopsida</taxon>
        <taxon>Liliopsida</taxon>
        <taxon>Zingiberales</taxon>
        <taxon>Musaceae</taxon>
        <taxon>Musa</taxon>
    </lineage>
</organism>
<keyword evidence="2" id="KW-1185">Reference proteome</keyword>
<name>A0A804HNC7_MUSAM</name>
<dbReference type="Proteomes" id="UP000012960">
    <property type="component" value="Unplaced"/>
</dbReference>
<dbReference type="OMA" id="INPNFIC"/>
<protein>
    <submittedName>
        <fullName evidence="1">Uncharacterized protein</fullName>
    </submittedName>
</protein>